<evidence type="ECO:0000256" key="2">
    <source>
        <dbReference type="SAM" id="MobiDB-lite"/>
    </source>
</evidence>
<feature type="region of interest" description="Disordered" evidence="2">
    <location>
        <begin position="1"/>
        <end position="87"/>
    </location>
</feature>
<feature type="region of interest" description="Disordered" evidence="2">
    <location>
        <begin position="480"/>
        <end position="524"/>
    </location>
</feature>
<dbReference type="PANTHER" id="PTHR12354:SF1">
    <property type="entry name" value="INTERFERON-RELATED DEVELOPMENTAL REGULATOR 1"/>
    <property type="match status" value="1"/>
</dbReference>
<organism evidence="4 5">
    <name type="scientific">Microthyrium microscopicum</name>
    <dbReference type="NCBI Taxonomy" id="703497"/>
    <lineage>
        <taxon>Eukaryota</taxon>
        <taxon>Fungi</taxon>
        <taxon>Dikarya</taxon>
        <taxon>Ascomycota</taxon>
        <taxon>Pezizomycotina</taxon>
        <taxon>Dothideomycetes</taxon>
        <taxon>Dothideomycetes incertae sedis</taxon>
        <taxon>Microthyriales</taxon>
        <taxon>Microthyriaceae</taxon>
        <taxon>Microthyrium</taxon>
    </lineage>
</organism>
<dbReference type="Proteomes" id="UP000799302">
    <property type="component" value="Unassembled WGS sequence"/>
</dbReference>
<reference evidence="4" key="1">
    <citation type="journal article" date="2020" name="Stud. Mycol.">
        <title>101 Dothideomycetes genomes: a test case for predicting lifestyles and emergence of pathogens.</title>
        <authorList>
            <person name="Haridas S."/>
            <person name="Albert R."/>
            <person name="Binder M."/>
            <person name="Bloem J."/>
            <person name="Labutti K."/>
            <person name="Salamov A."/>
            <person name="Andreopoulos B."/>
            <person name="Baker S."/>
            <person name="Barry K."/>
            <person name="Bills G."/>
            <person name="Bluhm B."/>
            <person name="Cannon C."/>
            <person name="Castanera R."/>
            <person name="Culley D."/>
            <person name="Daum C."/>
            <person name="Ezra D."/>
            <person name="Gonzalez J."/>
            <person name="Henrissat B."/>
            <person name="Kuo A."/>
            <person name="Liang C."/>
            <person name="Lipzen A."/>
            <person name="Lutzoni F."/>
            <person name="Magnuson J."/>
            <person name="Mondo S."/>
            <person name="Nolan M."/>
            <person name="Ohm R."/>
            <person name="Pangilinan J."/>
            <person name="Park H.-J."/>
            <person name="Ramirez L."/>
            <person name="Alfaro M."/>
            <person name="Sun H."/>
            <person name="Tritt A."/>
            <person name="Yoshinaga Y."/>
            <person name="Zwiers L.-H."/>
            <person name="Turgeon B."/>
            <person name="Goodwin S."/>
            <person name="Spatafora J."/>
            <person name="Crous P."/>
            <person name="Grigoriev I."/>
        </authorList>
    </citation>
    <scope>NUCLEOTIDE SEQUENCE</scope>
    <source>
        <strain evidence="4">CBS 115976</strain>
    </source>
</reference>
<feature type="compositionally biased region" description="Acidic residues" evidence="2">
    <location>
        <begin position="495"/>
        <end position="512"/>
    </location>
</feature>
<sequence>MSHNINPEKKSGKNQLRRQALESGKTLSRKAKARLESASIASSPFASPGGSRAGSRAPSRNNSAPPSRVPSNAGSTDGDEADEDNLEVSSNSFSVDSTDAAFTQLFSSLEDRDFWKGDSQHRVALIRRYANSIANSYSILDDKHDKLRDMMPILLRCIKEGSAGTCTEYALRALAITVIVIGDYDGELFMELKDPLQICMYDTASAVGQKAAVQAMSAITFFGGADYQEVSSFMELLLDIVESDGEQVEALDEASVVASAIQEWAFLSTLVTVDVNQFSRALEAFGAQLESNAPSVIQAGAEAIALIYESAYTLKTSGDEVEVSAQDEEEDSKVHPTYRKANWAHTHTFRNDNDYAIREQLKILTKTPLRHVKKDLRKDLKNRFRDVLHALDYPWRGPHYSTAMEAESGDHYGHRMYMGGMVIDRWWKLIRYVTVRRTLQHGVEAQAADNPAVQDALRNCLEAPSRFRNVSHTGHALLDREYEEHVPQQPNYDDLPSDEDEDEESPEEDEDLELHGRMGKLRVR</sequence>
<dbReference type="EMBL" id="MU004240">
    <property type="protein sequence ID" value="KAF2665323.1"/>
    <property type="molecule type" value="Genomic_DNA"/>
</dbReference>
<feature type="domain" description="Interferon-related developmental regulator N-terminal" evidence="3">
    <location>
        <begin position="81"/>
        <end position="391"/>
    </location>
</feature>
<evidence type="ECO:0000256" key="1">
    <source>
        <dbReference type="ARBA" id="ARBA00008828"/>
    </source>
</evidence>
<proteinExistence type="inferred from homology"/>
<dbReference type="Pfam" id="PF05004">
    <property type="entry name" value="IFRD"/>
    <property type="match status" value="1"/>
</dbReference>
<gene>
    <name evidence="4" type="ORF">BT63DRAFT_61787</name>
</gene>
<dbReference type="InterPro" id="IPR039777">
    <property type="entry name" value="IFRD"/>
</dbReference>
<keyword evidence="5" id="KW-1185">Reference proteome</keyword>
<name>A0A6A6U226_9PEZI</name>
<accession>A0A6A6U226</accession>
<dbReference type="InterPro" id="IPR007701">
    <property type="entry name" value="Interferon-rel_develop_reg_N"/>
</dbReference>
<feature type="compositionally biased region" description="Low complexity" evidence="2">
    <location>
        <begin position="37"/>
        <end position="64"/>
    </location>
</feature>
<feature type="compositionally biased region" description="Basic and acidic residues" evidence="2">
    <location>
        <begin position="1"/>
        <end position="11"/>
    </location>
</feature>
<evidence type="ECO:0000313" key="5">
    <source>
        <dbReference type="Proteomes" id="UP000799302"/>
    </source>
</evidence>
<feature type="compositionally biased region" description="Acidic residues" evidence="2">
    <location>
        <begin position="77"/>
        <end position="86"/>
    </location>
</feature>
<dbReference type="OrthoDB" id="18978at2759"/>
<dbReference type="AlphaFoldDB" id="A0A6A6U226"/>
<evidence type="ECO:0000259" key="3">
    <source>
        <dbReference type="Pfam" id="PF05004"/>
    </source>
</evidence>
<dbReference type="PANTHER" id="PTHR12354">
    <property type="entry name" value="INTERFERON-RELATED DEVELOPMENTAL REGULATOR"/>
    <property type="match status" value="1"/>
</dbReference>
<comment type="similarity">
    <text evidence="1">Belongs to the IFRD family.</text>
</comment>
<dbReference type="SUPFAM" id="SSF48371">
    <property type="entry name" value="ARM repeat"/>
    <property type="match status" value="1"/>
</dbReference>
<protein>
    <recommendedName>
        <fullName evidence="3">Interferon-related developmental regulator N-terminal domain-containing protein</fullName>
    </recommendedName>
</protein>
<dbReference type="InterPro" id="IPR016024">
    <property type="entry name" value="ARM-type_fold"/>
</dbReference>
<evidence type="ECO:0000313" key="4">
    <source>
        <dbReference type="EMBL" id="KAF2665323.1"/>
    </source>
</evidence>